<dbReference type="InterPro" id="IPR050330">
    <property type="entry name" value="Bact_OuterMem_StrucFunc"/>
</dbReference>
<dbReference type="Gene3D" id="3.30.1330.60">
    <property type="entry name" value="OmpA-like domain"/>
    <property type="match status" value="1"/>
</dbReference>
<dbReference type="InterPro" id="IPR011990">
    <property type="entry name" value="TPR-like_helical_dom_sf"/>
</dbReference>
<dbReference type="PROSITE" id="PS51123">
    <property type="entry name" value="OMPA_2"/>
    <property type="match status" value="1"/>
</dbReference>
<dbReference type="EMBL" id="UOES01000099">
    <property type="protein sequence ID" value="VAW26431.1"/>
    <property type="molecule type" value="Genomic_DNA"/>
</dbReference>
<dbReference type="InterPro" id="IPR006665">
    <property type="entry name" value="OmpA-like"/>
</dbReference>
<proteinExistence type="predicted"/>
<dbReference type="Pfam" id="PF07676">
    <property type="entry name" value="PD40"/>
    <property type="match status" value="4"/>
</dbReference>
<dbReference type="AlphaFoldDB" id="A0A3B0U5V1"/>
<dbReference type="Pfam" id="PF00691">
    <property type="entry name" value="OmpA"/>
    <property type="match status" value="1"/>
</dbReference>
<dbReference type="Gene3D" id="2.120.10.30">
    <property type="entry name" value="TolB, C-terminal domain"/>
    <property type="match status" value="1"/>
</dbReference>
<dbReference type="CDD" id="cd07185">
    <property type="entry name" value="OmpA_C-like"/>
    <property type="match status" value="1"/>
</dbReference>
<sequence>MQFKTQVIRYLFASFLVMAVLPSFGQEQSNEESAQQYVELADQLYRETKAYADIKDIYMTAALMDPNNIRANYMSGISLLESVTKGAATEYFMKVYEKDPEYTFDLLYKIGQSLHYGYKFDEATQYYDRYLEKLAANPDYLGNDMVENSVVERKIFECEQGKILMEFPEDVEIENLGADINSPFYDYAPVVDADENIMIFTSRRKEQNLNEDVSDDNIPFEDIFISKKVNGVWDYPDNIGNVVNTMYHDSNVGLSKDGKELYIYKDENNGDIYVSNIDENGEWSYPEPLDRHINTDFSETSVSLSPDGNTMFFASDKPGGEGGIDIWISQRNAKGSWQKASNIGAPINTPYDEDGPFIGFDGKTLYFSSRGGNGMGGYDIYRVEYDSASQVWSTPTNMGYPINTPDDDIYFTPSKDGKRAYYASVKEDGLGFTDLYMLKVPDEMKHNAPKAEPVEVVAEVVLAPVTLTVTITGPDGIMDAVISLRGVLGTGGLGANKTATGVYEFLSTEEKSKEYALSVSQSGYESQLITINYPAAGNEPISFSQTVTMVKAKETAPVINIPKPIVRKSTGDKVRNVYFDFGSSYYHQEDLPNIEKAIEVMKKNTSLMLELYGHSDFIGVEKFNKSLSINRADKVKSTMIKAGIDAGRISIKGFGSEKPLATNDQEKEGRELNRRVEFRFVK</sequence>
<dbReference type="PANTHER" id="PTHR30329">
    <property type="entry name" value="STATOR ELEMENT OF FLAGELLAR MOTOR COMPLEX"/>
    <property type="match status" value="1"/>
</dbReference>
<dbReference type="InterPro" id="IPR011659">
    <property type="entry name" value="WD40"/>
</dbReference>
<evidence type="ECO:0000259" key="1">
    <source>
        <dbReference type="PROSITE" id="PS51123"/>
    </source>
</evidence>
<dbReference type="InterPro" id="IPR036737">
    <property type="entry name" value="OmpA-like_sf"/>
</dbReference>
<dbReference type="InterPro" id="IPR011042">
    <property type="entry name" value="6-blade_b-propeller_TolB-like"/>
</dbReference>
<feature type="domain" description="OmpA-like" evidence="1">
    <location>
        <begin position="566"/>
        <end position="682"/>
    </location>
</feature>
<organism evidence="2">
    <name type="scientific">hydrothermal vent metagenome</name>
    <dbReference type="NCBI Taxonomy" id="652676"/>
    <lineage>
        <taxon>unclassified sequences</taxon>
        <taxon>metagenomes</taxon>
        <taxon>ecological metagenomes</taxon>
    </lineage>
</organism>
<reference evidence="2" key="1">
    <citation type="submission" date="2018-06" db="EMBL/GenBank/DDBJ databases">
        <authorList>
            <person name="Zhirakovskaya E."/>
        </authorList>
    </citation>
    <scope>NUCLEOTIDE SEQUENCE</scope>
</reference>
<dbReference type="SUPFAM" id="SSF103088">
    <property type="entry name" value="OmpA-like"/>
    <property type="match status" value="1"/>
</dbReference>
<dbReference type="Gene3D" id="1.25.40.10">
    <property type="entry name" value="Tetratricopeptide repeat domain"/>
    <property type="match status" value="1"/>
</dbReference>
<accession>A0A3B0U5V1</accession>
<protein>
    <submittedName>
        <fullName evidence="2">Outer membrane lipoprotein omp16</fullName>
    </submittedName>
</protein>
<evidence type="ECO:0000313" key="2">
    <source>
        <dbReference type="EMBL" id="VAW26431.1"/>
    </source>
</evidence>
<dbReference type="SUPFAM" id="SSF82171">
    <property type="entry name" value="DPP6 N-terminal domain-like"/>
    <property type="match status" value="1"/>
</dbReference>
<dbReference type="PANTHER" id="PTHR30329:SF21">
    <property type="entry name" value="LIPOPROTEIN YIAD-RELATED"/>
    <property type="match status" value="1"/>
</dbReference>
<gene>
    <name evidence="2" type="ORF">MNBD_BACTEROID06-1611</name>
</gene>
<dbReference type="SUPFAM" id="SSF48452">
    <property type="entry name" value="TPR-like"/>
    <property type="match status" value="1"/>
</dbReference>
<keyword evidence="2" id="KW-0449">Lipoprotein</keyword>
<name>A0A3B0U5V1_9ZZZZ</name>